<dbReference type="EMBL" id="DYWK01000009">
    <property type="protein sequence ID" value="HJF18643.1"/>
    <property type="molecule type" value="Genomic_DNA"/>
</dbReference>
<dbReference type="GO" id="GO:0016887">
    <property type="term" value="F:ATP hydrolysis activity"/>
    <property type="evidence" value="ECO:0007669"/>
    <property type="project" value="InterPro"/>
</dbReference>
<evidence type="ECO:0000256" key="2">
    <source>
        <dbReference type="ARBA" id="ARBA00022741"/>
    </source>
</evidence>
<organism evidence="6 7">
    <name type="scientific">Aeriscardovia aeriphila</name>
    <dbReference type="NCBI Taxonomy" id="218139"/>
    <lineage>
        <taxon>Bacteria</taxon>
        <taxon>Bacillati</taxon>
        <taxon>Actinomycetota</taxon>
        <taxon>Actinomycetes</taxon>
        <taxon>Bifidobacteriales</taxon>
        <taxon>Bifidobacteriaceae</taxon>
        <taxon>Aeriscardovia</taxon>
    </lineage>
</organism>
<dbReference type="Pfam" id="PF00005">
    <property type="entry name" value="ABC_tran"/>
    <property type="match status" value="2"/>
</dbReference>
<dbReference type="GO" id="GO:0005524">
    <property type="term" value="F:ATP binding"/>
    <property type="evidence" value="ECO:0007669"/>
    <property type="project" value="UniProtKB-KW"/>
</dbReference>
<dbReference type="SMART" id="SM00382">
    <property type="entry name" value="AAA"/>
    <property type="match status" value="2"/>
</dbReference>
<keyword evidence="2" id="KW-0547">Nucleotide-binding</keyword>
<dbReference type="PROSITE" id="PS00211">
    <property type="entry name" value="ABC_TRANSPORTER_1"/>
    <property type="match status" value="1"/>
</dbReference>
<dbReference type="Proteomes" id="UP000715651">
    <property type="component" value="Unassembled WGS sequence"/>
</dbReference>
<comment type="caution">
    <text evidence="6">The sequence shown here is derived from an EMBL/GenBank/DDBJ whole genome shotgun (WGS) entry which is preliminary data.</text>
</comment>
<keyword evidence="3 6" id="KW-0067">ATP-binding</keyword>
<proteinExistence type="predicted"/>
<feature type="domain" description="ABC transporter" evidence="5">
    <location>
        <begin position="13"/>
        <end position="220"/>
    </location>
</feature>
<dbReference type="InterPro" id="IPR027417">
    <property type="entry name" value="P-loop_NTPase"/>
</dbReference>
<dbReference type="PANTHER" id="PTHR19211:SF14">
    <property type="entry name" value="ATP-BINDING CASSETTE SUB-FAMILY F MEMBER 1"/>
    <property type="match status" value="1"/>
</dbReference>
<dbReference type="InterPro" id="IPR017871">
    <property type="entry name" value="ABC_transporter-like_CS"/>
</dbReference>
<keyword evidence="1" id="KW-0677">Repeat</keyword>
<gene>
    <name evidence="6" type="ORF">K8U78_05840</name>
</gene>
<name>A0A921FUU0_9BIFI</name>
<evidence type="ECO:0000256" key="4">
    <source>
        <dbReference type="SAM" id="Coils"/>
    </source>
</evidence>
<dbReference type="PANTHER" id="PTHR19211">
    <property type="entry name" value="ATP-BINDING TRANSPORT PROTEIN-RELATED"/>
    <property type="match status" value="1"/>
</dbReference>
<evidence type="ECO:0000259" key="5">
    <source>
        <dbReference type="PROSITE" id="PS50893"/>
    </source>
</evidence>
<protein>
    <submittedName>
        <fullName evidence="6">ATP-binding cassette domain-containing protein</fullName>
    </submittedName>
</protein>
<dbReference type="InterPro" id="IPR050611">
    <property type="entry name" value="ABCF"/>
</dbReference>
<dbReference type="Gene3D" id="3.40.50.300">
    <property type="entry name" value="P-loop containing nucleotide triphosphate hydrolases"/>
    <property type="match status" value="2"/>
</dbReference>
<dbReference type="CDD" id="cd03221">
    <property type="entry name" value="ABCF_EF-3"/>
    <property type="match status" value="1"/>
</dbReference>
<reference evidence="6" key="2">
    <citation type="submission" date="2021-09" db="EMBL/GenBank/DDBJ databases">
        <authorList>
            <person name="Gilroy R."/>
        </authorList>
    </citation>
    <scope>NUCLEOTIDE SEQUENCE</scope>
    <source>
        <strain evidence="6">578</strain>
    </source>
</reference>
<evidence type="ECO:0000256" key="1">
    <source>
        <dbReference type="ARBA" id="ARBA00022737"/>
    </source>
</evidence>
<evidence type="ECO:0000256" key="3">
    <source>
        <dbReference type="ARBA" id="ARBA00022840"/>
    </source>
</evidence>
<dbReference type="InterPro" id="IPR003439">
    <property type="entry name" value="ABC_transporter-like_ATP-bd"/>
</dbReference>
<dbReference type="PROSITE" id="PS50893">
    <property type="entry name" value="ABC_TRANSPORTER_2"/>
    <property type="match status" value="1"/>
</dbReference>
<reference evidence="6" key="1">
    <citation type="journal article" date="2021" name="PeerJ">
        <title>Extensive microbial diversity within the chicken gut microbiome revealed by metagenomics and culture.</title>
        <authorList>
            <person name="Gilroy R."/>
            <person name="Ravi A."/>
            <person name="Getino M."/>
            <person name="Pursley I."/>
            <person name="Horton D.L."/>
            <person name="Alikhan N.F."/>
            <person name="Baker D."/>
            <person name="Gharbi K."/>
            <person name="Hall N."/>
            <person name="Watson M."/>
            <person name="Adriaenssens E.M."/>
            <person name="Foster-Nyarko E."/>
            <person name="Jarju S."/>
            <person name="Secka A."/>
            <person name="Antonio M."/>
            <person name="Oren A."/>
            <person name="Chaudhuri R.R."/>
            <person name="La Ragione R."/>
            <person name="Hildebrand F."/>
            <person name="Pallen M.J."/>
        </authorList>
    </citation>
    <scope>NUCLEOTIDE SEQUENCE</scope>
    <source>
        <strain evidence="6">578</strain>
    </source>
</reference>
<evidence type="ECO:0000313" key="7">
    <source>
        <dbReference type="Proteomes" id="UP000715651"/>
    </source>
</evidence>
<keyword evidence="4" id="KW-0175">Coiled coil</keyword>
<dbReference type="SUPFAM" id="SSF52540">
    <property type="entry name" value="P-loop containing nucleoside triphosphate hydrolases"/>
    <property type="match status" value="2"/>
</dbReference>
<accession>A0A921FUU0</accession>
<sequence length="545" mass="59079">MSISPVFRTLSGLRVSHLSFSYPGADPLFEDISFSLPRGWTALVGDNGLGKTTLMNLLVGALKPQQGTITPAPEQLVSATCAQNNTVIPDNLEEFGADWSRSALNLRDLLGIGDDWAYRWAELSGGQRKRLQIATTLAKNADLVIIDEPTNHVDEETKAQIITALQQQRDVVGLIISHDRDFVDALADNTLIMTREHVSAGAGSLGRGSQGRAVLGRALPGHNVTVIRHYACNFSEAQAQLHGQQLSNAGKLDQAQAQVKRLENLKRDRQAQVTKIEKVKASGSRIDRHDHDAIRRLQTAKMMGADAWASAGAHQVDAKLQAAQQALSQVSVAAKRYDAQLEALMRSIEPSSRAVVASVERDFLCDVFLRDVDQGSAATGQTKLTVSAQEHIGIIGRNGAGKTTLLEQMNAAISSGISAYYLPQEISEEESQKSVNTVLDLPTELKSQVLTAVASLNADPDKLLTGKTPSQGEVRKLLLCMALVCDRPQLILLDEPTNHLDISSTEALEQALAAYRGALVVVSHDHRFLRACTTTTWTVRDGQVE</sequence>
<feature type="coiled-coil region" evidence="4">
    <location>
        <begin position="252"/>
        <end position="282"/>
    </location>
</feature>
<dbReference type="AlphaFoldDB" id="A0A921FUU0"/>
<evidence type="ECO:0000313" key="6">
    <source>
        <dbReference type="EMBL" id="HJF18643.1"/>
    </source>
</evidence>
<dbReference type="InterPro" id="IPR003593">
    <property type="entry name" value="AAA+_ATPase"/>
</dbReference>